<sequence>MPRSRTRLRALALPLCVAAPIGVAVALNTAVRPRIAERLGGTRITHRTTFKSADGWWEFGAGVRAAHPAATRFLELSDGAIVMIGVAVAALACAALLASDRRTRSEKRARARSDTSDRAPRRE</sequence>
<keyword evidence="2" id="KW-0812">Transmembrane</keyword>
<reference evidence="3 4" key="1">
    <citation type="submission" date="2020-07" db="EMBL/GenBank/DDBJ databases">
        <title>Sequencing the genomes of 1000 actinobacteria strains.</title>
        <authorList>
            <person name="Klenk H.-P."/>
        </authorList>
    </citation>
    <scope>NUCLEOTIDE SEQUENCE [LARGE SCALE GENOMIC DNA]</scope>
    <source>
        <strain evidence="3 4">DSM 17380</strain>
    </source>
</reference>
<evidence type="ECO:0000256" key="2">
    <source>
        <dbReference type="SAM" id="Phobius"/>
    </source>
</evidence>
<feature type="transmembrane region" description="Helical" evidence="2">
    <location>
        <begin position="80"/>
        <end position="98"/>
    </location>
</feature>
<proteinExistence type="predicted"/>
<dbReference type="RefSeq" id="WP_185987289.1">
    <property type="nucleotide sequence ID" value="NZ_BAAALZ010000001.1"/>
</dbReference>
<keyword evidence="2" id="KW-0472">Membrane</keyword>
<keyword evidence="2" id="KW-1133">Transmembrane helix</keyword>
<dbReference type="AlphaFoldDB" id="A0A852QY70"/>
<evidence type="ECO:0000256" key="1">
    <source>
        <dbReference type="SAM" id="MobiDB-lite"/>
    </source>
</evidence>
<evidence type="ECO:0000313" key="4">
    <source>
        <dbReference type="Proteomes" id="UP000586095"/>
    </source>
</evidence>
<dbReference type="Proteomes" id="UP000586095">
    <property type="component" value="Unassembled WGS sequence"/>
</dbReference>
<protein>
    <submittedName>
        <fullName evidence="3">Uncharacterized protein</fullName>
    </submittedName>
</protein>
<name>A0A852QY70_9MICO</name>
<accession>A0A852QY70</accession>
<dbReference type="EMBL" id="JACCBD010000001">
    <property type="protein sequence ID" value="NYD27343.1"/>
    <property type="molecule type" value="Genomic_DNA"/>
</dbReference>
<keyword evidence="4" id="KW-1185">Reference proteome</keyword>
<organism evidence="3 4">
    <name type="scientific">Leucobacter aridicollis</name>
    <dbReference type="NCBI Taxonomy" id="283878"/>
    <lineage>
        <taxon>Bacteria</taxon>
        <taxon>Bacillati</taxon>
        <taxon>Actinomycetota</taxon>
        <taxon>Actinomycetes</taxon>
        <taxon>Micrococcales</taxon>
        <taxon>Microbacteriaceae</taxon>
        <taxon>Leucobacter</taxon>
    </lineage>
</organism>
<feature type="region of interest" description="Disordered" evidence="1">
    <location>
        <begin position="101"/>
        <end position="123"/>
    </location>
</feature>
<evidence type="ECO:0000313" key="3">
    <source>
        <dbReference type="EMBL" id="NYD27343.1"/>
    </source>
</evidence>
<gene>
    <name evidence="3" type="ORF">BJ960_002146</name>
</gene>
<comment type="caution">
    <text evidence="3">The sequence shown here is derived from an EMBL/GenBank/DDBJ whole genome shotgun (WGS) entry which is preliminary data.</text>
</comment>